<reference evidence="1 2" key="1">
    <citation type="submission" date="2017-06" db="EMBL/GenBank/DDBJ databases">
        <authorList>
            <consortium name="Pathogen Informatics"/>
        </authorList>
    </citation>
    <scope>NUCLEOTIDE SEQUENCE [LARGE SCALE GENOMIC DNA]</scope>
    <source>
        <strain evidence="1 2">NCTC12149</strain>
    </source>
</reference>
<gene>
    <name evidence="1" type="ORF">SAMEA4412673_01604</name>
</gene>
<dbReference type="EMBL" id="LT906468">
    <property type="protein sequence ID" value="SNV48735.1"/>
    <property type="molecule type" value="Genomic_DNA"/>
</dbReference>
<organism evidence="1 2">
    <name type="scientific">Sphingobacterium mizutaii</name>
    <dbReference type="NCBI Taxonomy" id="1010"/>
    <lineage>
        <taxon>Bacteria</taxon>
        <taxon>Pseudomonadati</taxon>
        <taxon>Bacteroidota</taxon>
        <taxon>Sphingobacteriia</taxon>
        <taxon>Sphingobacteriales</taxon>
        <taxon>Sphingobacteriaceae</taxon>
        <taxon>Sphingobacterium</taxon>
    </lineage>
</organism>
<evidence type="ECO:0000313" key="2">
    <source>
        <dbReference type="Proteomes" id="UP000215355"/>
    </source>
</evidence>
<name>A0AAJ4XBX9_9SPHI</name>
<dbReference type="Proteomes" id="UP000215355">
    <property type="component" value="Chromosome 1"/>
</dbReference>
<dbReference type="PANTHER" id="PTHR36842:SF1">
    <property type="entry name" value="PROTEIN TOLB"/>
    <property type="match status" value="1"/>
</dbReference>
<dbReference type="Gene3D" id="2.120.10.30">
    <property type="entry name" value="TolB, C-terminal domain"/>
    <property type="match status" value="1"/>
</dbReference>
<sequence>MNVINFHNLLPIICGCLLLSCKSNPTTMYKIETLTQSDRGHTLHHNSVFNFNNEWIVFDARNDDTKIGECTEIGMVNVKTKEERIIYQTKNPSQFGPGVGAASFHPHENRVIFIHGLPNANAEKPYTMTRRFGMLVDIDQGNLAIPADSRDITKPYSKGSLRGGTHSHAWSPEGNKISFTYNDEFVEPDLRTVGVMVETNGLDKVDEIPGNIQGTYYSALVANIVSNPVPGSDQIEKAFDECWLDNNLLAFQGNTRNKEGKLITEIYVVEVNKDILLKDSIVQNSSDYPPVPFGINPIRISRSEQGLSNFRHWLRASPDGKLIYALAKDKQDRNQIIQCDISSGKLTYLNDFDLSVSSPINLDPKGERITFIADNNVYLFHLKQSKLEKLTGFATDDSRIQGIPNFSSDGKIIAFNQFVENNGKENLQIKLIYLE</sequence>
<dbReference type="InterPro" id="IPR022223">
    <property type="entry name" value="DUF3748"/>
</dbReference>
<dbReference type="InterPro" id="IPR011042">
    <property type="entry name" value="6-blade_b-propeller_TolB-like"/>
</dbReference>
<dbReference type="SUPFAM" id="SSF69304">
    <property type="entry name" value="Tricorn protease N-terminal domain"/>
    <property type="match status" value="1"/>
</dbReference>
<dbReference type="PANTHER" id="PTHR36842">
    <property type="entry name" value="PROTEIN TOLB HOMOLOG"/>
    <property type="match status" value="1"/>
</dbReference>
<dbReference type="Pfam" id="PF12566">
    <property type="entry name" value="DUF3748"/>
    <property type="match status" value="1"/>
</dbReference>
<proteinExistence type="predicted"/>
<evidence type="ECO:0000313" key="1">
    <source>
        <dbReference type="EMBL" id="SNV48735.1"/>
    </source>
</evidence>
<dbReference type="AlphaFoldDB" id="A0AAJ4XBX9"/>
<dbReference type="KEGG" id="smiz:4412673_01604"/>
<accession>A0AAJ4XBX9</accession>
<protein>
    <submittedName>
        <fullName evidence="1">Protein of uncharacterized function (DUF3748)</fullName>
    </submittedName>
</protein>